<comment type="caution">
    <text evidence="2">The sequence shown here is derived from an EMBL/GenBank/DDBJ whole genome shotgun (WGS) entry which is preliminary data.</text>
</comment>
<evidence type="ECO:0000313" key="3">
    <source>
        <dbReference type="Proteomes" id="UP000321580"/>
    </source>
</evidence>
<dbReference type="Pfam" id="PF01381">
    <property type="entry name" value="HTH_3"/>
    <property type="match status" value="1"/>
</dbReference>
<organism evidence="2 3">
    <name type="scientific">Phaeodactylibacter luteus</name>
    <dbReference type="NCBI Taxonomy" id="1564516"/>
    <lineage>
        <taxon>Bacteria</taxon>
        <taxon>Pseudomonadati</taxon>
        <taxon>Bacteroidota</taxon>
        <taxon>Saprospiria</taxon>
        <taxon>Saprospirales</taxon>
        <taxon>Haliscomenobacteraceae</taxon>
        <taxon>Phaeodactylibacter</taxon>
    </lineage>
</organism>
<proteinExistence type="predicted"/>
<dbReference type="Gene3D" id="1.10.260.40">
    <property type="entry name" value="lambda repressor-like DNA-binding domains"/>
    <property type="match status" value="1"/>
</dbReference>
<sequence length="142" mass="16216">MNTYKDIASFFNERGPEDVERFVDKNLDISQQVYALLEERGWSQQDFAKEMGKTNAEISKWLSGSHNLTLRSIAKMEAALGKDIILTPQKARQQYKQIEYVTFKVHANANQLVDKSVHYKNNSVEGKVDKGPGAYQQMMKVA</sequence>
<dbReference type="SUPFAM" id="SSF47413">
    <property type="entry name" value="lambda repressor-like DNA-binding domains"/>
    <property type="match status" value="1"/>
</dbReference>
<gene>
    <name evidence="2" type="ORF">FRY97_02870</name>
</gene>
<protein>
    <submittedName>
        <fullName evidence="2">Helix-turn-helix transcriptional regulator</fullName>
    </submittedName>
</protein>
<evidence type="ECO:0000313" key="2">
    <source>
        <dbReference type="EMBL" id="TXB68338.1"/>
    </source>
</evidence>
<dbReference type="AlphaFoldDB" id="A0A5C6S155"/>
<dbReference type="EMBL" id="VOOR01000004">
    <property type="protein sequence ID" value="TXB68338.1"/>
    <property type="molecule type" value="Genomic_DNA"/>
</dbReference>
<dbReference type="OrthoDB" id="770730at2"/>
<reference evidence="2 3" key="1">
    <citation type="submission" date="2019-08" db="EMBL/GenBank/DDBJ databases">
        <title>Genome of Phaeodactylibacter luteus.</title>
        <authorList>
            <person name="Bowman J.P."/>
        </authorList>
    </citation>
    <scope>NUCLEOTIDE SEQUENCE [LARGE SCALE GENOMIC DNA]</scope>
    <source>
        <strain evidence="2 3">KCTC 42180</strain>
    </source>
</reference>
<keyword evidence="3" id="KW-1185">Reference proteome</keyword>
<feature type="domain" description="HTH cro/C1-type" evidence="1">
    <location>
        <begin position="33"/>
        <end position="87"/>
    </location>
</feature>
<evidence type="ECO:0000259" key="1">
    <source>
        <dbReference type="PROSITE" id="PS50943"/>
    </source>
</evidence>
<dbReference type="CDD" id="cd00093">
    <property type="entry name" value="HTH_XRE"/>
    <property type="match status" value="1"/>
</dbReference>
<name>A0A5C6S155_9BACT</name>
<accession>A0A5C6S155</accession>
<dbReference type="PROSITE" id="PS50943">
    <property type="entry name" value="HTH_CROC1"/>
    <property type="match status" value="1"/>
</dbReference>
<dbReference type="InterPro" id="IPR010982">
    <property type="entry name" value="Lambda_DNA-bd_dom_sf"/>
</dbReference>
<dbReference type="RefSeq" id="WP_052456593.1">
    <property type="nucleotide sequence ID" value="NZ_VOOR01000004.1"/>
</dbReference>
<dbReference type="Proteomes" id="UP000321580">
    <property type="component" value="Unassembled WGS sequence"/>
</dbReference>
<dbReference type="SMART" id="SM00530">
    <property type="entry name" value="HTH_XRE"/>
    <property type="match status" value="1"/>
</dbReference>
<dbReference type="InterPro" id="IPR001387">
    <property type="entry name" value="Cro/C1-type_HTH"/>
</dbReference>
<dbReference type="GO" id="GO:0003677">
    <property type="term" value="F:DNA binding"/>
    <property type="evidence" value="ECO:0007669"/>
    <property type="project" value="InterPro"/>
</dbReference>